<evidence type="ECO:0000313" key="1">
    <source>
        <dbReference type="EMBL" id="SFV50045.1"/>
    </source>
</evidence>
<sequence length="194" mass="22368">MLETISIVAGRAKNILYHNQRLNRSRRELYGIDEQIDLENFISPPDEGSYRCRVVYGGDIDTIEYIPYTPRDIQKIAIVDSDIEYRYKYADRSGLNRLIATYKNYDDILIVKDGFVTDTTIANVAFLKDGRWYTPKTPLLDGTTRQRLIDNGFLSTQDINRSDISDYDGFAIMNAMIDFKIININCLEVASLNR</sequence>
<dbReference type="Gene3D" id="3.30.470.10">
    <property type="match status" value="1"/>
</dbReference>
<dbReference type="Gene3D" id="3.20.10.10">
    <property type="entry name" value="D-amino Acid Aminotransferase, subunit A, domain 2"/>
    <property type="match status" value="1"/>
</dbReference>
<proteinExistence type="predicted"/>
<dbReference type="InterPro" id="IPR001544">
    <property type="entry name" value="Aminotrans_IV"/>
</dbReference>
<accession>A0A1W1B9B5</accession>
<dbReference type="EMBL" id="FPHC01000006">
    <property type="protein sequence ID" value="SFV50045.1"/>
    <property type="molecule type" value="Genomic_DNA"/>
</dbReference>
<dbReference type="GO" id="GO:0008696">
    <property type="term" value="F:4-amino-4-deoxychorismate lyase activity"/>
    <property type="evidence" value="ECO:0007669"/>
    <property type="project" value="UniProtKB-EC"/>
</dbReference>
<gene>
    <name evidence="1" type="ORF">MNB_SV-6-403</name>
</gene>
<dbReference type="InterPro" id="IPR043131">
    <property type="entry name" value="BCAT-like_N"/>
</dbReference>
<dbReference type="InterPro" id="IPR043132">
    <property type="entry name" value="BCAT-like_C"/>
</dbReference>
<dbReference type="InterPro" id="IPR036038">
    <property type="entry name" value="Aminotransferase-like"/>
</dbReference>
<protein>
    <submittedName>
        <fullName evidence="1">Aminodeoxychorismate lyase</fullName>
        <ecNumber evidence="1">4.1.3.38</ecNumber>
    </submittedName>
</protein>
<dbReference type="EC" id="4.1.3.38" evidence="1"/>
<name>A0A1W1B9B5_9ZZZZ</name>
<reference evidence="1" key="1">
    <citation type="submission" date="2016-10" db="EMBL/GenBank/DDBJ databases">
        <authorList>
            <person name="de Groot N.N."/>
        </authorList>
    </citation>
    <scope>NUCLEOTIDE SEQUENCE</scope>
</reference>
<dbReference type="AlphaFoldDB" id="A0A1W1B9B5"/>
<dbReference type="SUPFAM" id="SSF56752">
    <property type="entry name" value="D-aminoacid aminotransferase-like PLP-dependent enzymes"/>
    <property type="match status" value="1"/>
</dbReference>
<dbReference type="Pfam" id="PF01063">
    <property type="entry name" value="Aminotran_4"/>
    <property type="match status" value="1"/>
</dbReference>
<organism evidence="1">
    <name type="scientific">hydrothermal vent metagenome</name>
    <dbReference type="NCBI Taxonomy" id="652676"/>
    <lineage>
        <taxon>unclassified sequences</taxon>
        <taxon>metagenomes</taxon>
        <taxon>ecological metagenomes</taxon>
    </lineage>
</organism>
<keyword evidence="1" id="KW-0456">Lyase</keyword>